<dbReference type="Pfam" id="PF09697">
    <property type="entry name" value="Porph_ging"/>
    <property type="match status" value="1"/>
</dbReference>
<evidence type="ECO:0000313" key="3">
    <source>
        <dbReference type="EMBL" id="QIE60245.1"/>
    </source>
</evidence>
<proteinExistence type="predicted"/>
<gene>
    <name evidence="3" type="ORF">G5B37_11935</name>
</gene>
<dbReference type="KEGG" id="mgel:G5B37_11935"/>
<dbReference type="AlphaFoldDB" id="A0A6G6GNT5"/>
<feature type="region of interest" description="Disordered" evidence="1">
    <location>
        <begin position="290"/>
        <end position="310"/>
    </location>
</feature>
<dbReference type="InterPro" id="IPR005901">
    <property type="entry name" value="GLPGLI"/>
</dbReference>
<dbReference type="EMBL" id="CP049057">
    <property type="protein sequence ID" value="QIE60245.1"/>
    <property type="molecule type" value="Genomic_DNA"/>
</dbReference>
<feature type="signal peptide" evidence="2">
    <location>
        <begin position="1"/>
        <end position="18"/>
    </location>
</feature>
<name>A0A6G6GNT5_9FLAO</name>
<sequence>MKIISFLAVALLTFSGFAQTISGKAYYESKTTVDMENFGGREMSEQMKKTIAERMKSMLEKTYILTFNNNESIYKEEEKLEAGAGGGFGMMMNSFSAGAQYKNLKENKILEEREFFGKQFLINDTITNLEWTVTDEKRMIGNYVAVKATAVKKVDENDFSMARRRNRDRDKKKEDNTTEEADTKDAKSDDETADTDTKKDDDDPMNDIEVPKEVTVTAWFTPQIPVSNGPGEYAGLPGLILEMNVYRTTILCSKIVLSTKEGEKIEAPDKGDEVTRAEYNKIVKEKMDEMRENFRGRGGRGGRGGGRRGF</sequence>
<feature type="region of interest" description="Disordered" evidence="1">
    <location>
        <begin position="160"/>
        <end position="207"/>
    </location>
</feature>
<feature type="chain" id="PRO_5026027223" evidence="2">
    <location>
        <begin position="19"/>
        <end position="310"/>
    </location>
</feature>
<reference evidence="3 4" key="1">
    <citation type="submission" date="2020-02" db="EMBL/GenBank/DDBJ databases">
        <title>Complete genome sequence of Flavobacteriaceae bacterium.</title>
        <authorList>
            <person name="Kim S.-J."/>
            <person name="Kim Y.-S."/>
            <person name="Kim K.-H."/>
        </authorList>
    </citation>
    <scope>NUCLEOTIDE SEQUENCE [LARGE SCALE GENOMIC DNA]</scope>
    <source>
        <strain evidence="3 4">RR4-40</strain>
    </source>
</reference>
<dbReference type="Proteomes" id="UP000505306">
    <property type="component" value="Chromosome"/>
</dbReference>
<feature type="compositionally biased region" description="Basic residues" evidence="1">
    <location>
        <begin position="297"/>
        <end position="310"/>
    </location>
</feature>
<keyword evidence="4" id="KW-1185">Reference proteome</keyword>
<dbReference type="NCBIfam" id="TIGR01200">
    <property type="entry name" value="GLPGLI"/>
    <property type="match status" value="1"/>
</dbReference>
<feature type="compositionally biased region" description="Basic and acidic residues" evidence="1">
    <location>
        <begin position="167"/>
        <end position="201"/>
    </location>
</feature>
<organism evidence="3 4">
    <name type="scientific">Rasiella rasia</name>
    <dbReference type="NCBI Taxonomy" id="2744027"/>
    <lineage>
        <taxon>Bacteria</taxon>
        <taxon>Pseudomonadati</taxon>
        <taxon>Bacteroidota</taxon>
        <taxon>Flavobacteriia</taxon>
        <taxon>Flavobacteriales</taxon>
        <taxon>Flavobacteriaceae</taxon>
        <taxon>Rasiella</taxon>
    </lineage>
</organism>
<accession>A0A6G6GNT5</accession>
<protein>
    <submittedName>
        <fullName evidence="3">GLPGLI family protein</fullName>
    </submittedName>
</protein>
<evidence type="ECO:0000256" key="1">
    <source>
        <dbReference type="SAM" id="MobiDB-lite"/>
    </source>
</evidence>
<dbReference type="RefSeq" id="WP_164680257.1">
    <property type="nucleotide sequence ID" value="NZ_CP049057.1"/>
</dbReference>
<evidence type="ECO:0000313" key="4">
    <source>
        <dbReference type="Proteomes" id="UP000505306"/>
    </source>
</evidence>
<evidence type="ECO:0000256" key="2">
    <source>
        <dbReference type="SAM" id="SignalP"/>
    </source>
</evidence>
<keyword evidence="2" id="KW-0732">Signal</keyword>